<dbReference type="SFLD" id="SFLDG01150">
    <property type="entry name" value="Main.1:_Beta-like"/>
    <property type="match status" value="1"/>
</dbReference>
<dbReference type="SFLD" id="SFLDG00358">
    <property type="entry name" value="Main_(cytGST)"/>
    <property type="match status" value="1"/>
</dbReference>
<dbReference type="PATRIC" id="fig|363754.4.peg.1860"/>
<dbReference type="STRING" id="363754.RHSP_38595"/>
<evidence type="ECO:0000313" key="5">
    <source>
        <dbReference type="Proteomes" id="UP000012429"/>
    </source>
</evidence>
<dbReference type="InterPro" id="IPR004046">
    <property type="entry name" value="GST_C"/>
</dbReference>
<dbReference type="InterPro" id="IPR004045">
    <property type="entry name" value="Glutathione_S-Trfase_N"/>
</dbReference>
<feature type="domain" description="GST N-terminal" evidence="2">
    <location>
        <begin position="2"/>
        <end position="83"/>
    </location>
</feature>
<dbReference type="InterPro" id="IPR036249">
    <property type="entry name" value="Thioredoxin-like_sf"/>
</dbReference>
<dbReference type="InterPro" id="IPR010987">
    <property type="entry name" value="Glutathione-S-Trfase_C-like"/>
</dbReference>
<dbReference type="CDD" id="cd00299">
    <property type="entry name" value="GST_C_family"/>
    <property type="match status" value="1"/>
</dbReference>
<dbReference type="Pfam" id="PF02798">
    <property type="entry name" value="GST_N"/>
    <property type="match status" value="1"/>
</dbReference>
<protein>
    <submittedName>
        <fullName evidence="4">Glutathione S-transferase</fullName>
    </submittedName>
</protein>
<evidence type="ECO:0000259" key="2">
    <source>
        <dbReference type="PROSITE" id="PS50404"/>
    </source>
</evidence>
<dbReference type="SFLD" id="SFLDS00019">
    <property type="entry name" value="Glutathione_Transferase_(cytos"/>
    <property type="match status" value="1"/>
</dbReference>
<comment type="caution">
    <text evidence="4">The sequence shown here is derived from an EMBL/GenBank/DDBJ whole genome shotgun (WGS) entry which is preliminary data.</text>
</comment>
<organism evidence="4 5">
    <name type="scientific">Rhizobium freirei PRF 81</name>
    <dbReference type="NCBI Taxonomy" id="363754"/>
    <lineage>
        <taxon>Bacteria</taxon>
        <taxon>Pseudomonadati</taxon>
        <taxon>Pseudomonadota</taxon>
        <taxon>Alphaproteobacteria</taxon>
        <taxon>Hyphomicrobiales</taxon>
        <taxon>Rhizobiaceae</taxon>
        <taxon>Rhizobium/Agrobacterium group</taxon>
        <taxon>Rhizobium</taxon>
    </lineage>
</organism>
<dbReference type="Proteomes" id="UP000012429">
    <property type="component" value="Unassembled WGS sequence"/>
</dbReference>
<dbReference type="Pfam" id="PF00043">
    <property type="entry name" value="GST_C"/>
    <property type="match status" value="1"/>
</dbReference>
<dbReference type="Gene3D" id="3.40.30.10">
    <property type="entry name" value="Glutaredoxin"/>
    <property type="match status" value="1"/>
</dbReference>
<accession>N6UD42</accession>
<keyword evidence="5" id="KW-1185">Reference proteome</keyword>
<dbReference type="PANTHER" id="PTHR44051:SF8">
    <property type="entry name" value="GLUTATHIONE S-TRANSFERASE GSTA"/>
    <property type="match status" value="1"/>
</dbReference>
<evidence type="ECO:0000259" key="3">
    <source>
        <dbReference type="PROSITE" id="PS50405"/>
    </source>
</evidence>
<dbReference type="SUPFAM" id="SSF52833">
    <property type="entry name" value="Thioredoxin-like"/>
    <property type="match status" value="1"/>
</dbReference>
<reference evidence="4 5" key="1">
    <citation type="journal article" date="2012" name="BMC Genomics">
        <title>Genomic basis of broad host range and environmental adaptability of Rhizobium tropici CIAT 899 and Rhizobium sp. PRF 81 which are used in inoculants for common bean (Phaseolus vulgaris L.).</title>
        <authorList>
            <person name="Ormeno-Orrillo E."/>
            <person name="Menna P."/>
            <person name="Almeida L.G."/>
            <person name="Ollero F.J."/>
            <person name="Nicolas M.F."/>
            <person name="Pains Rodrigues E."/>
            <person name="Shigueyoshi Nakatani A."/>
            <person name="Silva Batista J.S."/>
            <person name="Oliveira Chueire L.M."/>
            <person name="Souza R.C."/>
            <person name="Ribeiro Vasconcelos A.T."/>
            <person name="Megias M."/>
            <person name="Hungria M."/>
            <person name="Martinez-Romero E."/>
        </authorList>
    </citation>
    <scope>NUCLEOTIDE SEQUENCE [LARGE SCALE GENOMIC DNA]</scope>
    <source>
        <strain evidence="4 5">PRF 81</strain>
    </source>
</reference>
<dbReference type="InterPro" id="IPR036282">
    <property type="entry name" value="Glutathione-S-Trfase_C_sf"/>
</dbReference>
<dbReference type="EMBL" id="AQHN01000054">
    <property type="protein sequence ID" value="ENN88073.1"/>
    <property type="molecule type" value="Genomic_DNA"/>
</dbReference>
<dbReference type="PROSITE" id="PS50405">
    <property type="entry name" value="GST_CTER"/>
    <property type="match status" value="1"/>
</dbReference>
<dbReference type="InterPro" id="IPR040079">
    <property type="entry name" value="Glutathione_S-Trfase"/>
</dbReference>
<evidence type="ECO:0000313" key="4">
    <source>
        <dbReference type="EMBL" id="ENN88073.1"/>
    </source>
</evidence>
<feature type="domain" description="GST C-terminal" evidence="3">
    <location>
        <begin position="86"/>
        <end position="211"/>
    </location>
</feature>
<dbReference type="PANTHER" id="PTHR44051">
    <property type="entry name" value="GLUTATHIONE S-TRANSFERASE-RELATED"/>
    <property type="match status" value="1"/>
</dbReference>
<dbReference type="SUPFAM" id="SSF47616">
    <property type="entry name" value="GST C-terminal domain-like"/>
    <property type="match status" value="1"/>
</dbReference>
<dbReference type="PROSITE" id="PS50404">
    <property type="entry name" value="GST_NTER"/>
    <property type="match status" value="1"/>
</dbReference>
<keyword evidence="4" id="KW-0808">Transferase</keyword>
<gene>
    <name evidence="4" type="ORF">RHSP_38595</name>
</gene>
<sequence>MGQPMKLYYCETLNPRKACAAARYLGLDVEFIRVDLARGEQRTPDFLALNPNGKVPVLTDGDLRLWEANAIMYFLSDRAGSDFWPGDARRFDLTRWMSWDAAHFTRHGATIWFERLIKPLLGLQEDERIIEEARSSLLVSCRIIDEHLADRTWTVGTAATAADFAIGAALPYAGAMGFDFSQFPHLSRWYEALDRIDAWHNPFPSNTNRIG</sequence>
<comment type="similarity">
    <text evidence="1">Belongs to the GST superfamily.</text>
</comment>
<evidence type="ECO:0000256" key="1">
    <source>
        <dbReference type="RuleBase" id="RU003494"/>
    </source>
</evidence>
<dbReference type="Gene3D" id="1.20.1050.10">
    <property type="match status" value="1"/>
</dbReference>
<proteinExistence type="inferred from homology"/>
<dbReference type="AlphaFoldDB" id="N6UD42"/>
<name>N6UD42_9HYPH</name>
<dbReference type="GO" id="GO:0016740">
    <property type="term" value="F:transferase activity"/>
    <property type="evidence" value="ECO:0007669"/>
    <property type="project" value="UniProtKB-KW"/>
</dbReference>